<evidence type="ECO:0000313" key="2">
    <source>
        <dbReference type="EMBL" id="MPN23802.1"/>
    </source>
</evidence>
<dbReference type="InterPro" id="IPR006119">
    <property type="entry name" value="Resolv_N"/>
</dbReference>
<gene>
    <name evidence="2" type="ORF">SDC9_171195</name>
</gene>
<dbReference type="GO" id="GO:0000150">
    <property type="term" value="F:DNA strand exchange activity"/>
    <property type="evidence" value="ECO:0007669"/>
    <property type="project" value="InterPro"/>
</dbReference>
<dbReference type="Gene3D" id="3.40.50.1390">
    <property type="entry name" value="Resolvase, N-terminal catalytic domain"/>
    <property type="match status" value="1"/>
</dbReference>
<dbReference type="Pfam" id="PF00239">
    <property type="entry name" value="Resolvase"/>
    <property type="match status" value="1"/>
</dbReference>
<accession>A0A645GCS9</accession>
<dbReference type="InterPro" id="IPR036162">
    <property type="entry name" value="Resolvase-like_N_sf"/>
</dbReference>
<name>A0A645GCS9_9ZZZZ</name>
<evidence type="ECO:0000259" key="1">
    <source>
        <dbReference type="PROSITE" id="PS51736"/>
    </source>
</evidence>
<comment type="caution">
    <text evidence="2">The sequence shown here is derived from an EMBL/GenBank/DDBJ whole genome shotgun (WGS) entry which is preliminary data.</text>
</comment>
<organism evidence="2">
    <name type="scientific">bioreactor metagenome</name>
    <dbReference type="NCBI Taxonomy" id="1076179"/>
    <lineage>
        <taxon>unclassified sequences</taxon>
        <taxon>metagenomes</taxon>
        <taxon>ecological metagenomes</taxon>
    </lineage>
</organism>
<dbReference type="PROSITE" id="PS51736">
    <property type="entry name" value="RECOMBINASES_3"/>
    <property type="match status" value="1"/>
</dbReference>
<dbReference type="EMBL" id="VSSQ01072409">
    <property type="protein sequence ID" value="MPN23802.1"/>
    <property type="molecule type" value="Genomic_DNA"/>
</dbReference>
<reference evidence="2" key="1">
    <citation type="submission" date="2019-08" db="EMBL/GenBank/DDBJ databases">
        <authorList>
            <person name="Kucharzyk K."/>
            <person name="Murdoch R.W."/>
            <person name="Higgins S."/>
            <person name="Loffler F."/>
        </authorList>
    </citation>
    <scope>NUCLEOTIDE SEQUENCE</scope>
</reference>
<proteinExistence type="predicted"/>
<protein>
    <recommendedName>
        <fullName evidence="1">Resolvase/invertase-type recombinase catalytic domain-containing protein</fullName>
    </recommendedName>
</protein>
<feature type="domain" description="Resolvase/invertase-type recombinase catalytic" evidence="1">
    <location>
        <begin position="1"/>
        <end position="45"/>
    </location>
</feature>
<dbReference type="GO" id="GO:0003677">
    <property type="term" value="F:DNA binding"/>
    <property type="evidence" value="ECO:0007669"/>
    <property type="project" value="InterPro"/>
</dbReference>
<dbReference type="SUPFAM" id="SSF53041">
    <property type="entry name" value="Resolvase-like"/>
    <property type="match status" value="1"/>
</dbReference>
<sequence>MSGKSMTDREEFQQALSFLREKDVLIVESLDRLGRNYDDIGQMEQ</sequence>
<dbReference type="AlphaFoldDB" id="A0A645GCS9"/>